<dbReference type="PANTHER" id="PTHR31836">
    <property type="match status" value="1"/>
</dbReference>
<evidence type="ECO:0000256" key="2">
    <source>
        <dbReference type="SAM" id="MobiDB-lite"/>
    </source>
</evidence>
<sequence length="279" mass="29297">MRLSFGFSLLSLTLPLAAWAEPHAKAHLNRHHDLAKRASGDMHIYKRFSASRWSYYFVDVAAGACGVRNSDSSFTVALNTPQYGSGYPGPNCFKTITMKYNGKTTTATIMDQCPGCPYGGLDLSPGLFEFFAPHSAGIIYGEWYFNDGAPAPEPETPKPATTKKTKTPTPTPEPTSTYVWVPPTTTSTKTKTSSTSTTPASTSIWSEPSSAAPSSLASSSALPSASVASVDYASGAASGLAVPTGVVESSTTEKPQNILALNHLFINMGGLVVGAAGAR</sequence>
<dbReference type="OrthoDB" id="623670at2759"/>
<dbReference type="Proteomes" id="UP000308652">
    <property type="component" value="Unassembled WGS sequence"/>
</dbReference>
<dbReference type="InterPro" id="IPR036908">
    <property type="entry name" value="RlpA-like_sf"/>
</dbReference>
<evidence type="ECO:0000313" key="4">
    <source>
        <dbReference type="EMBL" id="TFK41691.1"/>
    </source>
</evidence>
<feature type="signal peptide" evidence="3">
    <location>
        <begin position="1"/>
        <end position="20"/>
    </location>
</feature>
<keyword evidence="1 3" id="KW-0732">Signal</keyword>
<dbReference type="Gene3D" id="2.40.40.10">
    <property type="entry name" value="RlpA-like domain"/>
    <property type="match status" value="1"/>
</dbReference>
<keyword evidence="5" id="KW-1185">Reference proteome</keyword>
<feature type="region of interest" description="Disordered" evidence="2">
    <location>
        <begin position="150"/>
        <end position="210"/>
    </location>
</feature>
<accession>A0A5C3MKL0</accession>
<dbReference type="PANTHER" id="PTHR31836:SF28">
    <property type="entry name" value="SRCR DOMAIN-CONTAINING PROTEIN-RELATED"/>
    <property type="match status" value="1"/>
</dbReference>
<feature type="compositionally biased region" description="Low complexity" evidence="2">
    <location>
        <begin position="182"/>
        <end position="210"/>
    </location>
</feature>
<dbReference type="AlphaFoldDB" id="A0A5C3MKL0"/>
<gene>
    <name evidence="4" type="ORF">BDQ12DRAFT_678352</name>
</gene>
<dbReference type="CDD" id="cd22191">
    <property type="entry name" value="DPBB_RlpA_EXP_N-like"/>
    <property type="match status" value="1"/>
</dbReference>
<dbReference type="SUPFAM" id="SSF50685">
    <property type="entry name" value="Barwin-like endoglucanases"/>
    <property type="match status" value="1"/>
</dbReference>
<reference evidence="4 5" key="1">
    <citation type="journal article" date="2019" name="Nat. Ecol. Evol.">
        <title>Megaphylogeny resolves global patterns of mushroom evolution.</title>
        <authorList>
            <person name="Varga T."/>
            <person name="Krizsan K."/>
            <person name="Foldi C."/>
            <person name="Dima B."/>
            <person name="Sanchez-Garcia M."/>
            <person name="Sanchez-Ramirez S."/>
            <person name="Szollosi G.J."/>
            <person name="Szarkandi J.G."/>
            <person name="Papp V."/>
            <person name="Albert L."/>
            <person name="Andreopoulos W."/>
            <person name="Angelini C."/>
            <person name="Antonin V."/>
            <person name="Barry K.W."/>
            <person name="Bougher N.L."/>
            <person name="Buchanan P."/>
            <person name="Buyck B."/>
            <person name="Bense V."/>
            <person name="Catcheside P."/>
            <person name="Chovatia M."/>
            <person name="Cooper J."/>
            <person name="Damon W."/>
            <person name="Desjardin D."/>
            <person name="Finy P."/>
            <person name="Geml J."/>
            <person name="Haridas S."/>
            <person name="Hughes K."/>
            <person name="Justo A."/>
            <person name="Karasinski D."/>
            <person name="Kautmanova I."/>
            <person name="Kiss B."/>
            <person name="Kocsube S."/>
            <person name="Kotiranta H."/>
            <person name="LaButti K.M."/>
            <person name="Lechner B.E."/>
            <person name="Liimatainen K."/>
            <person name="Lipzen A."/>
            <person name="Lukacs Z."/>
            <person name="Mihaltcheva S."/>
            <person name="Morgado L.N."/>
            <person name="Niskanen T."/>
            <person name="Noordeloos M.E."/>
            <person name="Ohm R.A."/>
            <person name="Ortiz-Santana B."/>
            <person name="Ovrebo C."/>
            <person name="Racz N."/>
            <person name="Riley R."/>
            <person name="Savchenko A."/>
            <person name="Shiryaev A."/>
            <person name="Soop K."/>
            <person name="Spirin V."/>
            <person name="Szebenyi C."/>
            <person name="Tomsovsky M."/>
            <person name="Tulloss R.E."/>
            <person name="Uehling J."/>
            <person name="Grigoriev I.V."/>
            <person name="Vagvolgyi C."/>
            <person name="Papp T."/>
            <person name="Martin F.M."/>
            <person name="Miettinen O."/>
            <person name="Hibbett D.S."/>
            <person name="Nagy L.G."/>
        </authorList>
    </citation>
    <scope>NUCLEOTIDE SEQUENCE [LARGE SCALE GENOMIC DNA]</scope>
    <source>
        <strain evidence="4 5">CBS 166.37</strain>
    </source>
</reference>
<feature type="chain" id="PRO_5022754316" evidence="3">
    <location>
        <begin position="21"/>
        <end position="279"/>
    </location>
</feature>
<evidence type="ECO:0000256" key="3">
    <source>
        <dbReference type="SAM" id="SignalP"/>
    </source>
</evidence>
<proteinExistence type="predicted"/>
<name>A0A5C3MKL0_9AGAR</name>
<dbReference type="InterPro" id="IPR051477">
    <property type="entry name" value="Expansin_CellWall"/>
</dbReference>
<evidence type="ECO:0000313" key="5">
    <source>
        <dbReference type="Proteomes" id="UP000308652"/>
    </source>
</evidence>
<protein>
    <submittedName>
        <fullName evidence="4">RlpA-like double-psi beta-barrel-protein domain-containing protein-containing protein</fullName>
    </submittedName>
</protein>
<evidence type="ECO:0000256" key="1">
    <source>
        <dbReference type="ARBA" id="ARBA00022729"/>
    </source>
</evidence>
<dbReference type="STRING" id="68775.A0A5C3MKL0"/>
<dbReference type="EMBL" id="ML213594">
    <property type="protein sequence ID" value="TFK41691.1"/>
    <property type="molecule type" value="Genomic_DNA"/>
</dbReference>
<organism evidence="4 5">
    <name type="scientific">Crucibulum laeve</name>
    <dbReference type="NCBI Taxonomy" id="68775"/>
    <lineage>
        <taxon>Eukaryota</taxon>
        <taxon>Fungi</taxon>
        <taxon>Dikarya</taxon>
        <taxon>Basidiomycota</taxon>
        <taxon>Agaricomycotina</taxon>
        <taxon>Agaricomycetes</taxon>
        <taxon>Agaricomycetidae</taxon>
        <taxon>Agaricales</taxon>
        <taxon>Agaricineae</taxon>
        <taxon>Nidulariaceae</taxon>
        <taxon>Crucibulum</taxon>
    </lineage>
</organism>